<dbReference type="EMBL" id="AOMB01000009">
    <property type="protein sequence ID" value="EMA40789.1"/>
    <property type="molecule type" value="Genomic_DNA"/>
</dbReference>
<dbReference type="SUPFAM" id="SSF53335">
    <property type="entry name" value="S-adenosyl-L-methionine-dependent methyltransferases"/>
    <property type="match status" value="1"/>
</dbReference>
<dbReference type="GO" id="GO:0008650">
    <property type="term" value="F:rRNA (uridine-2'-O-)-methyltransferase activity"/>
    <property type="evidence" value="ECO:0007669"/>
    <property type="project" value="UniProtKB-UniRule"/>
</dbReference>
<dbReference type="Pfam" id="PF01938">
    <property type="entry name" value="TRAM"/>
    <property type="match status" value="1"/>
</dbReference>
<dbReference type="AlphaFoldDB" id="M0M844"/>
<dbReference type="RefSeq" id="WP_007690873.1">
    <property type="nucleotide sequence ID" value="NZ_AJRK01000058.1"/>
</dbReference>
<evidence type="ECO:0000256" key="4">
    <source>
        <dbReference type="ARBA" id="ARBA00022691"/>
    </source>
</evidence>
<dbReference type="Gene3D" id="3.40.50.150">
    <property type="entry name" value="Vaccinia Virus protein VP39"/>
    <property type="match status" value="1"/>
</dbReference>
<sequence>MSGRDEYYNKAKQQGYRSRSAYKLQQLDETADLFDDGDTVIDLGAAPGGWLQVAAERVGTGRVVGVDRQRIDSLDGVETVRGDLTDEDVQAYLAERVGEADVVLSDMAPNMTGEYDLDHARSVYLARQAFDVALDVLAPGGDFVAKVFDGRDLDALEADIDTEFEYVQTVRPDASRDESSELYLVGKGRMTAPVEPGDELVVAITETGDEGDGIATVEGYTLFVRDADEGEEVEVRIEDVKPRFGFADRLD</sequence>
<proteinExistence type="inferred from homology"/>
<feature type="binding site" evidence="5">
    <location>
        <position position="48"/>
    </location>
    <ligand>
        <name>S-adenosyl-L-methionine</name>
        <dbReference type="ChEBI" id="CHEBI:59789"/>
    </ligand>
</feature>
<dbReference type="SUPFAM" id="SSF50249">
    <property type="entry name" value="Nucleic acid-binding proteins"/>
    <property type="match status" value="1"/>
</dbReference>
<comment type="similarity">
    <text evidence="5">Belongs to the class I-like SAM-binding methyltransferase superfamily. RNA methyltransferase RlmE family.</text>
</comment>
<dbReference type="eggNOG" id="arCOG00079">
    <property type="taxonomic scope" value="Archaea"/>
</dbReference>
<keyword evidence="1 5" id="KW-0698">rRNA processing</keyword>
<evidence type="ECO:0000313" key="8">
    <source>
        <dbReference type="Proteomes" id="UP000011566"/>
    </source>
</evidence>
<feature type="binding site" evidence="5">
    <location>
        <position position="50"/>
    </location>
    <ligand>
        <name>S-adenosyl-L-methionine</name>
        <dbReference type="ChEBI" id="CHEBI:59789"/>
    </ligand>
</feature>
<comment type="catalytic activity">
    <reaction evidence="5">
        <text>uridine(2552) in 23S rRNA + S-adenosyl-L-methionine = 2'-O-methyluridine(2552) in 23S rRNA + S-adenosyl-L-homocysteine + H(+)</text>
        <dbReference type="Rhea" id="RHEA:42720"/>
        <dbReference type="Rhea" id="RHEA-COMP:10202"/>
        <dbReference type="Rhea" id="RHEA-COMP:10203"/>
        <dbReference type="ChEBI" id="CHEBI:15378"/>
        <dbReference type="ChEBI" id="CHEBI:57856"/>
        <dbReference type="ChEBI" id="CHEBI:59789"/>
        <dbReference type="ChEBI" id="CHEBI:65315"/>
        <dbReference type="ChEBI" id="CHEBI:74478"/>
        <dbReference type="EC" id="2.1.1.166"/>
    </reaction>
</comment>
<dbReference type="InterPro" id="IPR012340">
    <property type="entry name" value="NA-bd_OB-fold"/>
</dbReference>
<dbReference type="Proteomes" id="UP000011566">
    <property type="component" value="Unassembled WGS sequence"/>
</dbReference>
<dbReference type="InterPro" id="IPR002877">
    <property type="entry name" value="RNA_MeTrfase_FtsJ_dom"/>
</dbReference>
<feature type="binding site" evidence="5">
    <location>
        <position position="106"/>
    </location>
    <ligand>
        <name>S-adenosyl-L-methionine</name>
        <dbReference type="ChEBI" id="CHEBI:59789"/>
    </ligand>
</feature>
<accession>M0M844</accession>
<dbReference type="EC" id="2.1.1.166" evidence="5"/>
<keyword evidence="8" id="KW-1185">Reference proteome</keyword>
<dbReference type="InterPro" id="IPR002792">
    <property type="entry name" value="TRAM_dom"/>
</dbReference>
<evidence type="ECO:0000313" key="7">
    <source>
        <dbReference type="EMBL" id="EMA40789.1"/>
    </source>
</evidence>
<reference evidence="7 8" key="1">
    <citation type="journal article" date="2014" name="PLoS Genet.">
        <title>Phylogenetically driven sequencing of extremely halophilic archaea reveals strategies for static and dynamic osmo-response.</title>
        <authorList>
            <person name="Becker E.A."/>
            <person name="Seitzer P.M."/>
            <person name="Tritt A."/>
            <person name="Larsen D."/>
            <person name="Krusor M."/>
            <person name="Yao A.I."/>
            <person name="Wu D."/>
            <person name="Madern D."/>
            <person name="Eisen J.A."/>
            <person name="Darling A.E."/>
            <person name="Facciotti M.T."/>
        </authorList>
    </citation>
    <scope>NUCLEOTIDE SEQUENCE [LARGE SCALE GENOMIC DNA]</scope>
    <source>
        <strain evidence="7 8">100A6</strain>
    </source>
</reference>
<protein>
    <recommendedName>
        <fullName evidence="5">Ribosomal RNA large subunit methyltransferase E</fullName>
        <ecNumber evidence="5">2.1.1.166</ecNumber>
    </recommendedName>
    <alternativeName>
        <fullName evidence="5">23S rRNA Um2552 methyltransferase</fullName>
    </alternativeName>
    <alternativeName>
        <fullName evidence="5">rRNA (uridine-2'-O-)-methyltransferase</fullName>
    </alternativeName>
</protein>
<evidence type="ECO:0000256" key="2">
    <source>
        <dbReference type="ARBA" id="ARBA00022603"/>
    </source>
</evidence>
<evidence type="ECO:0000256" key="3">
    <source>
        <dbReference type="ARBA" id="ARBA00022679"/>
    </source>
</evidence>
<dbReference type="InterPro" id="IPR015507">
    <property type="entry name" value="rRNA-MeTfrase_E"/>
</dbReference>
<dbReference type="Gene3D" id="2.40.50.140">
    <property type="entry name" value="Nucleic acid-binding proteins"/>
    <property type="match status" value="1"/>
</dbReference>
<dbReference type="InterPro" id="IPR050082">
    <property type="entry name" value="RNA_methyltr_RlmE"/>
</dbReference>
<name>M0M844_9EURY</name>
<dbReference type="HAMAP" id="MF_01547">
    <property type="entry name" value="RNA_methyltr_E"/>
    <property type="match status" value="1"/>
</dbReference>
<feature type="binding site" evidence="5">
    <location>
        <position position="67"/>
    </location>
    <ligand>
        <name>S-adenosyl-L-methionine</name>
        <dbReference type="ChEBI" id="CHEBI:59789"/>
    </ligand>
</feature>
<comment type="caution">
    <text evidence="7">The sequence shown here is derived from an EMBL/GenBank/DDBJ whole genome shotgun (WGS) entry which is preliminary data.</text>
</comment>
<dbReference type="Pfam" id="PF01728">
    <property type="entry name" value="FtsJ"/>
    <property type="match status" value="1"/>
</dbReference>
<feature type="binding site" evidence="5">
    <location>
        <position position="83"/>
    </location>
    <ligand>
        <name>S-adenosyl-L-methionine</name>
        <dbReference type="ChEBI" id="CHEBI:59789"/>
    </ligand>
</feature>
<dbReference type="PANTHER" id="PTHR10920:SF13">
    <property type="entry name" value="PRE-RRNA 2'-O-RIBOSE RNA METHYLTRANSFERASE FTSJ3"/>
    <property type="match status" value="1"/>
</dbReference>
<organism evidence="7 8">
    <name type="scientific">Halococcus hamelinensis 100A6</name>
    <dbReference type="NCBI Taxonomy" id="1132509"/>
    <lineage>
        <taxon>Archaea</taxon>
        <taxon>Methanobacteriati</taxon>
        <taxon>Methanobacteriota</taxon>
        <taxon>Stenosarchaea group</taxon>
        <taxon>Halobacteria</taxon>
        <taxon>Halobacteriales</taxon>
        <taxon>Halococcaceae</taxon>
        <taxon>Halococcus</taxon>
    </lineage>
</organism>
<dbReference type="OrthoDB" id="26307at2157"/>
<dbReference type="InterPro" id="IPR029063">
    <property type="entry name" value="SAM-dependent_MTases_sf"/>
</dbReference>
<keyword evidence="2 5" id="KW-0489">Methyltransferase</keyword>
<comment type="subcellular location">
    <subcellularLocation>
        <location evidence="5">Cytoplasm</location>
    </subcellularLocation>
</comment>
<dbReference type="PATRIC" id="fig|1132509.6.peg.779"/>
<evidence type="ECO:0000259" key="6">
    <source>
        <dbReference type="PROSITE" id="PS50926"/>
    </source>
</evidence>
<gene>
    <name evidence="7" type="primary">rrmJ</name>
    <name evidence="5" type="synonym">rlmE</name>
    <name evidence="7" type="ORF">C447_03306</name>
</gene>
<keyword evidence="5" id="KW-0963">Cytoplasm</keyword>
<evidence type="ECO:0000256" key="5">
    <source>
        <dbReference type="HAMAP-Rule" id="MF_01547"/>
    </source>
</evidence>
<dbReference type="PANTHER" id="PTHR10920">
    <property type="entry name" value="RIBOSOMAL RNA METHYLTRANSFERASE"/>
    <property type="match status" value="1"/>
</dbReference>
<feature type="active site" description="Proton acceptor" evidence="5">
    <location>
        <position position="146"/>
    </location>
</feature>
<comment type="function">
    <text evidence="5">Specifically methylates the uridine in position 2552 of 23S rRNA at the 2'-O position of the ribose in the fully assembled 50S ribosomal subunit.</text>
</comment>
<dbReference type="GO" id="GO:0005737">
    <property type="term" value="C:cytoplasm"/>
    <property type="evidence" value="ECO:0007669"/>
    <property type="project" value="UniProtKB-SubCell"/>
</dbReference>
<feature type="domain" description="TRAM" evidence="6">
    <location>
        <begin position="193"/>
        <end position="251"/>
    </location>
</feature>
<evidence type="ECO:0000256" key="1">
    <source>
        <dbReference type="ARBA" id="ARBA00022552"/>
    </source>
</evidence>
<dbReference type="PROSITE" id="PS50926">
    <property type="entry name" value="TRAM"/>
    <property type="match status" value="1"/>
</dbReference>
<keyword evidence="4 5" id="KW-0949">S-adenosyl-L-methionine</keyword>
<keyword evidence="3 5" id="KW-0808">Transferase</keyword>